<evidence type="ECO:0000256" key="1">
    <source>
        <dbReference type="SAM" id="Phobius"/>
    </source>
</evidence>
<keyword evidence="3" id="KW-1185">Reference proteome</keyword>
<dbReference type="AlphaFoldDB" id="A0A1X6NKA3"/>
<keyword evidence="1" id="KW-0472">Membrane</keyword>
<protein>
    <submittedName>
        <fullName evidence="2">Uncharacterized protein</fullName>
    </submittedName>
</protein>
<dbReference type="Proteomes" id="UP000218209">
    <property type="component" value="Unassembled WGS sequence"/>
</dbReference>
<evidence type="ECO:0000313" key="2">
    <source>
        <dbReference type="EMBL" id="OSX68906.1"/>
    </source>
</evidence>
<evidence type="ECO:0000313" key="3">
    <source>
        <dbReference type="Proteomes" id="UP000218209"/>
    </source>
</evidence>
<feature type="transmembrane region" description="Helical" evidence="1">
    <location>
        <begin position="6"/>
        <end position="27"/>
    </location>
</feature>
<name>A0A1X6NKA3_PORUM</name>
<accession>A0A1X6NKA3</accession>
<reference evidence="2 3" key="1">
    <citation type="submission" date="2017-03" db="EMBL/GenBank/DDBJ databases">
        <title>WGS assembly of Porphyra umbilicalis.</title>
        <authorList>
            <person name="Brawley S.H."/>
            <person name="Blouin N.A."/>
            <person name="Ficko-Blean E."/>
            <person name="Wheeler G.L."/>
            <person name="Lohr M."/>
            <person name="Goodson H.V."/>
            <person name="Jenkins J.W."/>
            <person name="Blaby-Haas C.E."/>
            <person name="Helliwell K.E."/>
            <person name="Chan C."/>
            <person name="Marriage T."/>
            <person name="Bhattacharya D."/>
            <person name="Klein A.S."/>
            <person name="Badis Y."/>
            <person name="Brodie J."/>
            <person name="Cao Y."/>
            <person name="Collen J."/>
            <person name="Dittami S.M."/>
            <person name="Gachon C.M."/>
            <person name="Green B.R."/>
            <person name="Karpowicz S."/>
            <person name="Kim J.W."/>
            <person name="Kudahl U."/>
            <person name="Lin S."/>
            <person name="Michel G."/>
            <person name="Mittag M."/>
            <person name="Olson B.J."/>
            <person name="Pangilinan J."/>
            <person name="Peng Y."/>
            <person name="Qiu H."/>
            <person name="Shu S."/>
            <person name="Singer J.T."/>
            <person name="Smith A.G."/>
            <person name="Sprecher B.N."/>
            <person name="Wagner V."/>
            <person name="Wang W."/>
            <person name="Wang Z.-Y."/>
            <person name="Yan J."/>
            <person name="Yarish C."/>
            <person name="Zoeuner-Riek S."/>
            <person name="Zhuang Y."/>
            <person name="Zou Y."/>
            <person name="Lindquist E.A."/>
            <person name="Grimwood J."/>
            <person name="Barry K."/>
            <person name="Rokhsar D.S."/>
            <person name="Schmutz J."/>
            <person name="Stiller J.W."/>
            <person name="Grossman A.R."/>
            <person name="Prochnik S.E."/>
        </authorList>
    </citation>
    <scope>NUCLEOTIDE SEQUENCE [LARGE SCALE GENOMIC DNA]</scope>
    <source>
        <strain evidence="2">4086291</strain>
    </source>
</reference>
<gene>
    <name evidence="2" type="ORF">BU14_2111s0001</name>
</gene>
<keyword evidence="1" id="KW-0812">Transmembrane</keyword>
<dbReference type="EMBL" id="KV919973">
    <property type="protein sequence ID" value="OSX68906.1"/>
    <property type="molecule type" value="Genomic_DNA"/>
</dbReference>
<organism evidence="2 3">
    <name type="scientific">Porphyra umbilicalis</name>
    <name type="common">Purple laver</name>
    <name type="synonym">Red alga</name>
    <dbReference type="NCBI Taxonomy" id="2786"/>
    <lineage>
        <taxon>Eukaryota</taxon>
        <taxon>Rhodophyta</taxon>
        <taxon>Bangiophyceae</taxon>
        <taxon>Bangiales</taxon>
        <taxon>Bangiaceae</taxon>
        <taxon>Porphyra</taxon>
    </lineage>
</organism>
<sequence length="116" mass="11154">MNTKRSVAAGWAAYASAVAVGASYGYYRYMYGPGGRAERQAAADAAFAAQEAADQEHYTAIRAERTAAAEAAAAAVAAAAEMAGAPDVADEVAAAVTGAVGGGAAPGAEDPAGGAA</sequence>
<proteinExistence type="predicted"/>
<keyword evidence="1" id="KW-1133">Transmembrane helix</keyword>